<accession>A0A9W6HVW8</accession>
<dbReference type="PROSITE" id="PS51935">
    <property type="entry name" value="NLPC_P60"/>
    <property type="match status" value="1"/>
</dbReference>
<evidence type="ECO:0000313" key="8">
    <source>
        <dbReference type="EMBL" id="GLK07320.1"/>
    </source>
</evidence>
<keyword evidence="2" id="KW-0645">Protease</keyword>
<gene>
    <name evidence="8" type="ORF">GCM10017600_07250</name>
</gene>
<keyword evidence="3" id="KW-0378">Hydrolase</keyword>
<feature type="transmembrane region" description="Helical" evidence="6">
    <location>
        <begin position="325"/>
        <end position="348"/>
    </location>
</feature>
<dbReference type="SUPFAM" id="SSF54001">
    <property type="entry name" value="Cysteine proteinases"/>
    <property type="match status" value="1"/>
</dbReference>
<feature type="coiled-coil region" evidence="5">
    <location>
        <begin position="13"/>
        <end position="40"/>
    </location>
</feature>
<comment type="caution">
    <text evidence="8">The sequence shown here is derived from an EMBL/GenBank/DDBJ whole genome shotgun (WGS) entry which is preliminary data.</text>
</comment>
<evidence type="ECO:0000256" key="3">
    <source>
        <dbReference type="ARBA" id="ARBA00022801"/>
    </source>
</evidence>
<dbReference type="InterPro" id="IPR000064">
    <property type="entry name" value="NLP_P60_dom"/>
</dbReference>
<dbReference type="Proteomes" id="UP001143474">
    <property type="component" value="Unassembled WGS sequence"/>
</dbReference>
<keyword evidence="6" id="KW-0472">Membrane</keyword>
<proteinExistence type="inferred from homology"/>
<protein>
    <recommendedName>
        <fullName evidence="7">NlpC/P60 domain-containing protein</fullName>
    </recommendedName>
</protein>
<evidence type="ECO:0000313" key="9">
    <source>
        <dbReference type="Proteomes" id="UP001143474"/>
    </source>
</evidence>
<keyword evidence="6" id="KW-1133">Transmembrane helix</keyword>
<name>A0A9W6HVW8_9ACTN</name>
<keyword evidence="9" id="KW-1185">Reference proteome</keyword>
<keyword evidence="4" id="KW-0788">Thiol protease</keyword>
<comment type="similarity">
    <text evidence="1">Belongs to the peptidase C40 family.</text>
</comment>
<sequence length="1029" mass="107070">MATIRNLLIRLGVDFSERGIKKAERAVARFEKRLVGVSRLAAGGAGLASLAGGATALSAALVPAAGALLVLPARLAATQAAAATLKVGLYGVGEAMSAAASKDAKALDEALKKLSPSARAFVRESTGISKSFRPIRAAVQERMFDGLAKQVRPIAGNLLPAVRRGMVGVAGGLNAGAREAAAFARTPLARGALAAVFATTERVTRRLSSAVQPALRGITSLTVNSLPLLERMAGWATNGAKAAGAFLSSERGATMLRNAVQRAGDTLAQLGRIAGNVGRFLAGVFRSAKGSGDGVLTTIEQVTAKMAAFSASVGGQQRMTEAFRLLLEILRAVTGVLPIFLGPLGAVLKIMTSLPEPVRGVAVQLLAFSVVAVALGGKLSFLFKTITSVSGAAITAGGAMIKFGSGLLRGGAALGENASAAARAGVAVRNFSVLAYQGMQTTSLLAVSMAKLAWEKGRAAAQAVLATTRTVAMTVAQKAAAVASRVFAVAIRLVNAAMRANPIGIVITLLIAIGGALVLAYKKSATFRAIVDGAFRAVGRVGSWLWNNALGPALKALRDFLVVTLAPKFLWFHNTIAAPTFRKIGQVISFVVNSMIRPVLSFLAKTVTQTIPNAFRTGVDAVKRFWDRLVDIAKAPVNFVIRFYNQGVGKLINQLAEFVGIKARLPGIPYFARGGVLPGYAPGRDTMLAAVSPGESIFRPEFTRAVGSGFVEQANQIARRGGPESVRRWLTGPDALGGEGLAFARGGIVPFAGRYAFGGIIGKFIQGVKDFTIGNVAKGARTLLDKVLGVIPGAGMIRDVIAGIPSWIKDSVVNWVKAKVGIDGGGTGGPGVQKALAFARAQAGKPYLWGGVGPGGYDCSGFISALVNVIKGRNPYSRLFTTFSFTGGNQGPQGFVRNLRSGMMVGVTNAGVGHMAGTLGGVNVESRGSAGVVVGPAARGFNNGLFPMRYGLKFDSGGVMPPGHGAYYNGTGKPEYVFTQRQMASMGGTIVIQKLELRFADDRNMYEKGREFAEGLREYKRRGGKLPTP</sequence>
<keyword evidence="6" id="KW-0812">Transmembrane</keyword>
<evidence type="ECO:0000256" key="6">
    <source>
        <dbReference type="SAM" id="Phobius"/>
    </source>
</evidence>
<evidence type="ECO:0000256" key="4">
    <source>
        <dbReference type="ARBA" id="ARBA00022807"/>
    </source>
</evidence>
<feature type="domain" description="NlpC/P60" evidence="7">
    <location>
        <begin position="829"/>
        <end position="957"/>
    </location>
</feature>
<feature type="transmembrane region" description="Helical" evidence="6">
    <location>
        <begin position="360"/>
        <end position="381"/>
    </location>
</feature>
<dbReference type="RefSeq" id="WP_271216364.1">
    <property type="nucleotide sequence ID" value="NZ_BAAAVD010000006.1"/>
</dbReference>
<reference evidence="8" key="2">
    <citation type="submission" date="2023-01" db="EMBL/GenBank/DDBJ databases">
        <authorList>
            <person name="Sun Q."/>
            <person name="Evtushenko L."/>
        </authorList>
    </citation>
    <scope>NUCLEOTIDE SEQUENCE</scope>
    <source>
        <strain evidence="8">VKM Ac-2007</strain>
    </source>
</reference>
<feature type="transmembrane region" description="Helical" evidence="6">
    <location>
        <begin position="502"/>
        <end position="521"/>
    </location>
</feature>
<organism evidence="8 9">
    <name type="scientific">Streptosporangium carneum</name>
    <dbReference type="NCBI Taxonomy" id="47481"/>
    <lineage>
        <taxon>Bacteria</taxon>
        <taxon>Bacillati</taxon>
        <taxon>Actinomycetota</taxon>
        <taxon>Actinomycetes</taxon>
        <taxon>Streptosporangiales</taxon>
        <taxon>Streptosporangiaceae</taxon>
        <taxon>Streptosporangium</taxon>
    </lineage>
</organism>
<reference evidence="8" key="1">
    <citation type="journal article" date="2014" name="Int. J. Syst. Evol. Microbiol.">
        <title>Complete genome sequence of Corynebacterium casei LMG S-19264T (=DSM 44701T), isolated from a smear-ripened cheese.</title>
        <authorList>
            <consortium name="US DOE Joint Genome Institute (JGI-PGF)"/>
            <person name="Walter F."/>
            <person name="Albersmeier A."/>
            <person name="Kalinowski J."/>
            <person name="Ruckert C."/>
        </authorList>
    </citation>
    <scope>NUCLEOTIDE SEQUENCE</scope>
    <source>
        <strain evidence="8">VKM Ac-2007</strain>
    </source>
</reference>
<evidence type="ECO:0000256" key="1">
    <source>
        <dbReference type="ARBA" id="ARBA00007074"/>
    </source>
</evidence>
<evidence type="ECO:0000259" key="7">
    <source>
        <dbReference type="PROSITE" id="PS51935"/>
    </source>
</evidence>
<dbReference type="Gene3D" id="3.90.1720.10">
    <property type="entry name" value="endopeptidase domain like (from Nostoc punctiforme)"/>
    <property type="match status" value="1"/>
</dbReference>
<dbReference type="InterPro" id="IPR038765">
    <property type="entry name" value="Papain-like_cys_pep_sf"/>
</dbReference>
<evidence type="ECO:0000256" key="5">
    <source>
        <dbReference type="SAM" id="Coils"/>
    </source>
</evidence>
<dbReference type="GO" id="GO:0008234">
    <property type="term" value="F:cysteine-type peptidase activity"/>
    <property type="evidence" value="ECO:0007669"/>
    <property type="project" value="UniProtKB-KW"/>
</dbReference>
<evidence type="ECO:0000256" key="2">
    <source>
        <dbReference type="ARBA" id="ARBA00022670"/>
    </source>
</evidence>
<dbReference type="EMBL" id="BSEV01000001">
    <property type="protein sequence ID" value="GLK07320.1"/>
    <property type="molecule type" value="Genomic_DNA"/>
</dbReference>
<dbReference type="AlphaFoldDB" id="A0A9W6HVW8"/>
<dbReference type="GO" id="GO:0006508">
    <property type="term" value="P:proteolysis"/>
    <property type="evidence" value="ECO:0007669"/>
    <property type="project" value="UniProtKB-KW"/>
</dbReference>
<keyword evidence="5" id="KW-0175">Coiled coil</keyword>